<keyword evidence="5 6" id="KW-0472">Membrane</keyword>
<comment type="caution">
    <text evidence="8">The sequence shown here is derived from an EMBL/GenBank/DDBJ whole genome shotgun (WGS) entry which is preliminary data.</text>
</comment>
<feature type="transmembrane region" description="Helical" evidence="6">
    <location>
        <begin position="204"/>
        <end position="224"/>
    </location>
</feature>
<evidence type="ECO:0000256" key="4">
    <source>
        <dbReference type="ARBA" id="ARBA00023002"/>
    </source>
</evidence>
<feature type="transmembrane region" description="Helical" evidence="6">
    <location>
        <begin position="330"/>
        <end position="352"/>
    </location>
</feature>
<dbReference type="Gene3D" id="1.20.1250.20">
    <property type="entry name" value="MFS general substrate transporter like domains"/>
    <property type="match status" value="1"/>
</dbReference>
<dbReference type="RefSeq" id="WP_376979072.1">
    <property type="nucleotide sequence ID" value="NZ_JBHLSV010000005.1"/>
</dbReference>
<keyword evidence="4" id="KW-0560">Oxidoreductase</keyword>
<evidence type="ECO:0000259" key="7">
    <source>
        <dbReference type="PROSITE" id="PS50850"/>
    </source>
</evidence>
<dbReference type="InterPro" id="IPR005829">
    <property type="entry name" value="Sugar_transporter_CS"/>
</dbReference>
<dbReference type="SUPFAM" id="SSF52218">
    <property type="entry name" value="Flavoproteins"/>
    <property type="match status" value="1"/>
</dbReference>
<proteinExistence type="predicted"/>
<evidence type="ECO:0000256" key="1">
    <source>
        <dbReference type="ARBA" id="ARBA00004651"/>
    </source>
</evidence>
<accession>A0ABV6R919</accession>
<evidence type="ECO:0000256" key="6">
    <source>
        <dbReference type="SAM" id="Phobius"/>
    </source>
</evidence>
<feature type="transmembrane region" description="Helical" evidence="6">
    <location>
        <begin position="294"/>
        <end position="318"/>
    </location>
</feature>
<feature type="transmembrane region" description="Helical" evidence="6">
    <location>
        <begin position="94"/>
        <end position="112"/>
    </location>
</feature>
<dbReference type="InterPro" id="IPR003680">
    <property type="entry name" value="Flavodoxin_fold"/>
</dbReference>
<feature type="domain" description="Major facilitator superfamily (MFS) profile" evidence="7">
    <location>
        <begin position="1"/>
        <end position="383"/>
    </location>
</feature>
<evidence type="ECO:0000256" key="3">
    <source>
        <dbReference type="ARBA" id="ARBA00022989"/>
    </source>
</evidence>
<feature type="transmembrane region" description="Helical" evidence="6">
    <location>
        <begin position="266"/>
        <end position="288"/>
    </location>
</feature>
<feature type="transmembrane region" description="Helical" evidence="6">
    <location>
        <begin position="358"/>
        <end position="379"/>
    </location>
</feature>
<feature type="transmembrane region" description="Helical" evidence="6">
    <location>
        <begin position="124"/>
        <end position="145"/>
    </location>
</feature>
<dbReference type="PANTHER" id="PTHR47307:SF1">
    <property type="entry name" value="GLUTATHIONE-REGULATED POTASSIUM-EFFLUX SYSTEM ANCILLARY PROTEIN KEFG"/>
    <property type="match status" value="1"/>
</dbReference>
<gene>
    <name evidence="8" type="ORF">ACFFF6_05855</name>
</gene>
<dbReference type="InterPro" id="IPR046980">
    <property type="entry name" value="KefG/KefF"/>
</dbReference>
<sequence length="575" mass="59229">MVAAITIVAAFVLSNAPTPLYVGWQRAWGFSSGMLTVVFASYMIGLIGALVPAGRLADRYGRRAVLVPSMAAALVSGVLFLCAGSVIWLVAARLLAGAAVAGAMTAGMAAVIDAAPEGRVRHAGLVASMSMVLGAGLGPLLSGVFAQSSVAPQRAVFAIVTGLAFVALAVSIGLPSAAPAPAAAGSDGPLLRWPRTPRDRRRELWWGAATFGPGITATSFVLALGPSVLAGPLAHASALLAGIIACTMFLVATGVQLLAATASVRALLALSSLAALASMAVLALSLSLLPSWQLFAAAALMAGAAQGLGQLAGLTLIATRIAPERRAESTAALTVAVYLPAGIVPVMAGYLADAIGMRAAALTVASLLGVVALVALPSVRRSLDRGMVQDATEAQGDGRPSGSRATLVLIAHPELDRSRVNAAWRRALLDQGNVTVRSLAEVRGPDGFDAALEQRELARHDRIILQFPLHWYSAPALLAEWLEVTFARGWAYGPGGESLRGKELAIAVSTWSRGADYAPGGRYGRSMAELTSPFATTAARVGMRYRPGHFLHGVGDLDDAQLDAASRTYALWVTS</sequence>
<protein>
    <submittedName>
        <fullName evidence="8">MFS transporter</fullName>
    </submittedName>
</protein>
<keyword evidence="3 6" id="KW-1133">Transmembrane helix</keyword>
<dbReference type="PROSITE" id="PS50850">
    <property type="entry name" value="MFS"/>
    <property type="match status" value="1"/>
</dbReference>
<dbReference type="InterPro" id="IPR036259">
    <property type="entry name" value="MFS_trans_sf"/>
</dbReference>
<evidence type="ECO:0000256" key="2">
    <source>
        <dbReference type="ARBA" id="ARBA00022692"/>
    </source>
</evidence>
<dbReference type="SUPFAM" id="SSF103473">
    <property type="entry name" value="MFS general substrate transporter"/>
    <property type="match status" value="1"/>
</dbReference>
<feature type="transmembrane region" description="Helical" evidence="6">
    <location>
        <begin position="157"/>
        <end position="183"/>
    </location>
</feature>
<dbReference type="Proteomes" id="UP001589793">
    <property type="component" value="Unassembled WGS sequence"/>
</dbReference>
<comment type="subcellular location">
    <subcellularLocation>
        <location evidence="1">Cell membrane</location>
        <topology evidence="1">Multi-pass membrane protein</topology>
    </subcellularLocation>
</comment>
<dbReference type="Pfam" id="PF02525">
    <property type="entry name" value="Flavodoxin_2"/>
    <property type="match status" value="1"/>
</dbReference>
<name>A0ABV6R919_9MICO</name>
<feature type="transmembrane region" description="Helical" evidence="6">
    <location>
        <begin position="236"/>
        <end position="259"/>
    </location>
</feature>
<feature type="transmembrane region" description="Helical" evidence="6">
    <location>
        <begin position="32"/>
        <end position="53"/>
    </location>
</feature>
<reference evidence="8 9" key="1">
    <citation type="submission" date="2024-09" db="EMBL/GenBank/DDBJ databases">
        <authorList>
            <person name="Sun Q."/>
            <person name="Mori K."/>
        </authorList>
    </citation>
    <scope>NUCLEOTIDE SEQUENCE [LARGE SCALE GENOMIC DNA]</scope>
    <source>
        <strain evidence="8 9">CICC 10874</strain>
    </source>
</reference>
<evidence type="ECO:0000256" key="5">
    <source>
        <dbReference type="ARBA" id="ARBA00023136"/>
    </source>
</evidence>
<evidence type="ECO:0000313" key="9">
    <source>
        <dbReference type="Proteomes" id="UP001589793"/>
    </source>
</evidence>
<dbReference type="PROSITE" id="PS00216">
    <property type="entry name" value="SUGAR_TRANSPORT_1"/>
    <property type="match status" value="1"/>
</dbReference>
<dbReference type="Gene3D" id="3.40.50.360">
    <property type="match status" value="1"/>
</dbReference>
<keyword evidence="2 6" id="KW-0812">Transmembrane</keyword>
<dbReference type="InterPro" id="IPR029039">
    <property type="entry name" value="Flavoprotein-like_sf"/>
</dbReference>
<feature type="transmembrane region" description="Helical" evidence="6">
    <location>
        <begin position="65"/>
        <end position="88"/>
    </location>
</feature>
<evidence type="ECO:0000313" key="8">
    <source>
        <dbReference type="EMBL" id="MFC0673476.1"/>
    </source>
</evidence>
<dbReference type="InterPro" id="IPR020846">
    <property type="entry name" value="MFS_dom"/>
</dbReference>
<dbReference type="EMBL" id="JBHLSV010000005">
    <property type="protein sequence ID" value="MFC0673476.1"/>
    <property type="molecule type" value="Genomic_DNA"/>
</dbReference>
<dbReference type="Pfam" id="PF07690">
    <property type="entry name" value="MFS_1"/>
    <property type="match status" value="1"/>
</dbReference>
<keyword evidence="9" id="KW-1185">Reference proteome</keyword>
<dbReference type="PANTHER" id="PTHR47307">
    <property type="entry name" value="GLUTATHIONE-REGULATED POTASSIUM-EFFLUX SYSTEM ANCILLARY PROTEIN KEFG"/>
    <property type="match status" value="1"/>
</dbReference>
<organism evidence="8 9">
    <name type="scientific">Brachybacterium hainanense</name>
    <dbReference type="NCBI Taxonomy" id="1541174"/>
    <lineage>
        <taxon>Bacteria</taxon>
        <taxon>Bacillati</taxon>
        <taxon>Actinomycetota</taxon>
        <taxon>Actinomycetes</taxon>
        <taxon>Micrococcales</taxon>
        <taxon>Dermabacteraceae</taxon>
        <taxon>Brachybacterium</taxon>
    </lineage>
</organism>
<dbReference type="InterPro" id="IPR011701">
    <property type="entry name" value="MFS"/>
</dbReference>